<evidence type="ECO:0000313" key="9">
    <source>
        <dbReference type="Proteomes" id="UP000612055"/>
    </source>
</evidence>
<dbReference type="InterPro" id="IPR013154">
    <property type="entry name" value="ADH-like_N"/>
</dbReference>
<feature type="domain" description="Alcohol dehydrogenase-like C-terminal" evidence="6">
    <location>
        <begin position="292"/>
        <end position="383"/>
    </location>
</feature>
<dbReference type="OrthoDB" id="256333at2759"/>
<sequence length="441" mass="44653">MASPAALPGEMQALVLSEEQVVRFVTVPTPQLVHPGDAIVRVTACSVCGSDLHPYHGRERGIARDCVVGHEFVGEVVALGEQVKALQLGDRVASPFSSSCGDCFFCRKGATCRCCHSQAHLFGWVSEGEEQLPPQQRRGLPGSQAQFVRVPLAEGTLVKLPPDVSDEAGLLLGDILSTAFFAAERGEVGEGACAVVLGCGPVGLLAAMAARFLGAGQVFAVDSVPERLALAAELGATPLALAPPAAATTSAAGAAPPASSAAAPADSSAGADGAAAPEAAAAAAGTAGAAAEAEAAAAAARAGVVAAVLGATEGRGADCVLECVGSNGALGLAYELVRPMGTISSVGVNTSPAFPFSPVDAYNKNVTFRSGRCPARAIMTRLMPLVRDEPGSESGSGSSGSKLPWRRIFTHRMPLSKGPAAYDMFARRADGCVKIVLDPWA</sequence>
<dbReference type="InterPro" id="IPR002328">
    <property type="entry name" value="ADH_Zn_CS"/>
</dbReference>
<proteinExistence type="inferred from homology"/>
<organism evidence="8 9">
    <name type="scientific">Edaphochlamys debaryana</name>
    <dbReference type="NCBI Taxonomy" id="47281"/>
    <lineage>
        <taxon>Eukaryota</taxon>
        <taxon>Viridiplantae</taxon>
        <taxon>Chlorophyta</taxon>
        <taxon>core chlorophytes</taxon>
        <taxon>Chlorophyceae</taxon>
        <taxon>CS clade</taxon>
        <taxon>Chlamydomonadales</taxon>
        <taxon>Chlamydomonadales incertae sedis</taxon>
        <taxon>Edaphochlamys</taxon>
    </lineage>
</organism>
<comment type="similarity">
    <text evidence="5">Belongs to the zinc-containing alcohol dehydrogenase family.</text>
</comment>
<dbReference type="Pfam" id="PF08240">
    <property type="entry name" value="ADH_N"/>
    <property type="match status" value="1"/>
</dbReference>
<keyword evidence="4" id="KW-0560">Oxidoreductase</keyword>
<dbReference type="PANTHER" id="PTHR42813">
    <property type="entry name" value="ZINC-TYPE ALCOHOL DEHYDROGENASE-LIKE"/>
    <property type="match status" value="1"/>
</dbReference>
<evidence type="ECO:0000256" key="2">
    <source>
        <dbReference type="ARBA" id="ARBA00022723"/>
    </source>
</evidence>
<evidence type="ECO:0000256" key="3">
    <source>
        <dbReference type="ARBA" id="ARBA00022833"/>
    </source>
</evidence>
<dbReference type="PROSITE" id="PS00059">
    <property type="entry name" value="ADH_ZINC"/>
    <property type="match status" value="1"/>
</dbReference>
<dbReference type="InterPro" id="IPR013149">
    <property type="entry name" value="ADH-like_C"/>
</dbReference>
<dbReference type="Gene3D" id="3.90.180.10">
    <property type="entry name" value="Medium-chain alcohol dehydrogenases, catalytic domain"/>
    <property type="match status" value="2"/>
</dbReference>
<dbReference type="Pfam" id="PF00107">
    <property type="entry name" value="ADH_zinc_N"/>
    <property type="match status" value="1"/>
</dbReference>
<comment type="cofactor">
    <cofactor evidence="1 5">
        <name>Zn(2+)</name>
        <dbReference type="ChEBI" id="CHEBI:29105"/>
    </cofactor>
</comment>
<keyword evidence="2 5" id="KW-0479">Metal-binding</keyword>
<gene>
    <name evidence="8" type="ORF">HYH03_016389</name>
</gene>
<reference evidence="8" key="1">
    <citation type="journal article" date="2020" name="bioRxiv">
        <title>Comparative genomics of Chlamydomonas.</title>
        <authorList>
            <person name="Craig R.J."/>
            <person name="Hasan A.R."/>
            <person name="Ness R.W."/>
            <person name="Keightley P.D."/>
        </authorList>
    </citation>
    <scope>NUCLEOTIDE SEQUENCE</scope>
    <source>
        <strain evidence="8">CCAP 11/70</strain>
    </source>
</reference>
<comment type="caution">
    <text evidence="8">The sequence shown here is derived from an EMBL/GenBank/DDBJ whole genome shotgun (WGS) entry which is preliminary data.</text>
</comment>
<evidence type="ECO:0000256" key="5">
    <source>
        <dbReference type="RuleBase" id="RU361277"/>
    </source>
</evidence>
<dbReference type="EMBL" id="JAEHOE010000141">
    <property type="protein sequence ID" value="KAG2484822.1"/>
    <property type="molecule type" value="Genomic_DNA"/>
</dbReference>
<evidence type="ECO:0000256" key="1">
    <source>
        <dbReference type="ARBA" id="ARBA00001947"/>
    </source>
</evidence>
<dbReference type="SUPFAM" id="SSF50129">
    <property type="entry name" value="GroES-like"/>
    <property type="match status" value="1"/>
</dbReference>
<keyword evidence="3 5" id="KW-0862">Zinc</keyword>
<evidence type="ECO:0008006" key="10">
    <source>
        <dbReference type="Google" id="ProtNLM"/>
    </source>
</evidence>
<dbReference type="InterPro" id="IPR011032">
    <property type="entry name" value="GroES-like_sf"/>
</dbReference>
<dbReference type="AlphaFoldDB" id="A0A835XKF3"/>
<evidence type="ECO:0000256" key="4">
    <source>
        <dbReference type="ARBA" id="ARBA00023002"/>
    </source>
</evidence>
<evidence type="ECO:0000259" key="6">
    <source>
        <dbReference type="Pfam" id="PF00107"/>
    </source>
</evidence>
<dbReference type="Proteomes" id="UP000612055">
    <property type="component" value="Unassembled WGS sequence"/>
</dbReference>
<protein>
    <recommendedName>
        <fullName evidence="10">Alcohol dehydrogenase</fullName>
    </recommendedName>
</protein>
<dbReference type="InterPro" id="IPR036291">
    <property type="entry name" value="NAD(P)-bd_dom_sf"/>
</dbReference>
<dbReference type="GO" id="GO:0016491">
    <property type="term" value="F:oxidoreductase activity"/>
    <property type="evidence" value="ECO:0007669"/>
    <property type="project" value="UniProtKB-KW"/>
</dbReference>
<keyword evidence="9" id="KW-1185">Reference proteome</keyword>
<accession>A0A835XKF3</accession>
<name>A0A835XKF3_9CHLO</name>
<dbReference type="GO" id="GO:0008270">
    <property type="term" value="F:zinc ion binding"/>
    <property type="evidence" value="ECO:0007669"/>
    <property type="project" value="InterPro"/>
</dbReference>
<evidence type="ECO:0000313" key="8">
    <source>
        <dbReference type="EMBL" id="KAG2484822.1"/>
    </source>
</evidence>
<dbReference type="SUPFAM" id="SSF51735">
    <property type="entry name" value="NAD(P)-binding Rossmann-fold domains"/>
    <property type="match status" value="1"/>
</dbReference>
<evidence type="ECO:0000259" key="7">
    <source>
        <dbReference type="Pfam" id="PF08240"/>
    </source>
</evidence>
<feature type="domain" description="Alcohol dehydrogenase-like N-terminal" evidence="7">
    <location>
        <begin position="35"/>
        <end position="161"/>
    </location>
</feature>
<dbReference type="Gene3D" id="3.40.50.720">
    <property type="entry name" value="NAD(P)-binding Rossmann-like Domain"/>
    <property type="match status" value="1"/>
</dbReference>
<dbReference type="PANTHER" id="PTHR42813:SF2">
    <property type="entry name" value="DEHYDROGENASE, ZINC-CONTAINING, PUTATIVE (AFU_ORTHOLOGUE AFUA_2G02810)-RELATED"/>
    <property type="match status" value="1"/>
</dbReference>